<keyword evidence="3" id="KW-1185">Reference proteome</keyword>
<keyword evidence="1" id="KW-0472">Membrane</keyword>
<name>A0ABN1I8S4_9GAMM</name>
<reference evidence="2 3" key="1">
    <citation type="journal article" date="2019" name="Int. J. Syst. Evol. Microbiol.">
        <title>The Global Catalogue of Microorganisms (GCM) 10K type strain sequencing project: providing services to taxonomists for standard genome sequencing and annotation.</title>
        <authorList>
            <consortium name="The Broad Institute Genomics Platform"/>
            <consortium name="The Broad Institute Genome Sequencing Center for Infectious Disease"/>
            <person name="Wu L."/>
            <person name="Ma J."/>
        </authorList>
    </citation>
    <scope>NUCLEOTIDE SEQUENCE [LARGE SCALE GENOMIC DNA]</scope>
    <source>
        <strain evidence="2 3">JCM 15134</strain>
    </source>
</reference>
<sequence length="78" mass="8924">MHEKNKIHSDLWLKRLMRTGIPLALICVLSLWLGQWVGSGVLGWVFILTLPPVLVIGLAYNLRYLLLMQRAKRSSTHS</sequence>
<evidence type="ECO:0000313" key="2">
    <source>
        <dbReference type="EMBL" id="GAA0698005.1"/>
    </source>
</evidence>
<dbReference type="RefSeq" id="WP_343807166.1">
    <property type="nucleotide sequence ID" value="NZ_BAAAET010000003.1"/>
</dbReference>
<proteinExistence type="predicted"/>
<keyword evidence="1" id="KW-1133">Transmembrane helix</keyword>
<protein>
    <submittedName>
        <fullName evidence="2">Uncharacterized protein</fullName>
    </submittedName>
</protein>
<evidence type="ECO:0000256" key="1">
    <source>
        <dbReference type="SAM" id="Phobius"/>
    </source>
</evidence>
<accession>A0ABN1I8S4</accession>
<dbReference type="EMBL" id="BAAAET010000003">
    <property type="protein sequence ID" value="GAA0698005.1"/>
    <property type="molecule type" value="Genomic_DNA"/>
</dbReference>
<feature type="transmembrane region" description="Helical" evidence="1">
    <location>
        <begin position="44"/>
        <end position="66"/>
    </location>
</feature>
<dbReference type="Proteomes" id="UP001499915">
    <property type="component" value="Unassembled WGS sequence"/>
</dbReference>
<organism evidence="2 3">
    <name type="scientific">Marinobacterium maritimum</name>
    <dbReference type="NCBI Taxonomy" id="500162"/>
    <lineage>
        <taxon>Bacteria</taxon>
        <taxon>Pseudomonadati</taxon>
        <taxon>Pseudomonadota</taxon>
        <taxon>Gammaproteobacteria</taxon>
        <taxon>Oceanospirillales</taxon>
        <taxon>Oceanospirillaceae</taxon>
        <taxon>Marinobacterium</taxon>
    </lineage>
</organism>
<evidence type="ECO:0000313" key="3">
    <source>
        <dbReference type="Proteomes" id="UP001499915"/>
    </source>
</evidence>
<feature type="transmembrane region" description="Helical" evidence="1">
    <location>
        <begin position="21"/>
        <end position="38"/>
    </location>
</feature>
<comment type="caution">
    <text evidence="2">The sequence shown here is derived from an EMBL/GenBank/DDBJ whole genome shotgun (WGS) entry which is preliminary data.</text>
</comment>
<keyword evidence="1" id="KW-0812">Transmembrane</keyword>
<gene>
    <name evidence="2" type="ORF">GCM10009104_28050</name>
</gene>